<dbReference type="InterPro" id="IPR000933">
    <property type="entry name" value="Glyco_hydro_29"/>
</dbReference>
<keyword evidence="4" id="KW-0732">Signal</keyword>
<dbReference type="InterPro" id="IPR016286">
    <property type="entry name" value="FUC_metazoa-typ"/>
</dbReference>
<dbReference type="Pfam" id="PF01120">
    <property type="entry name" value="Alpha_L_fucos"/>
    <property type="match status" value="1"/>
</dbReference>
<dbReference type="GO" id="GO:0006004">
    <property type="term" value="P:fucose metabolic process"/>
    <property type="evidence" value="ECO:0007669"/>
    <property type="project" value="InterPro"/>
</dbReference>
<dbReference type="InterPro" id="IPR057739">
    <property type="entry name" value="Glyco_hydro_29_N"/>
</dbReference>
<dbReference type="AlphaFoldDB" id="A0AAQ3QX67"/>
<keyword evidence="6" id="KW-0326">Glycosidase</keyword>
<dbReference type="SUPFAM" id="SSF51445">
    <property type="entry name" value="(Trans)glycosidases"/>
    <property type="match status" value="1"/>
</dbReference>
<evidence type="ECO:0000256" key="5">
    <source>
        <dbReference type="ARBA" id="ARBA00022801"/>
    </source>
</evidence>
<dbReference type="EMBL" id="CP136920">
    <property type="protein sequence ID" value="WOO42707.1"/>
    <property type="molecule type" value="Genomic_DNA"/>
</dbReference>
<dbReference type="Gene3D" id="3.20.20.80">
    <property type="entry name" value="Glycosidases"/>
    <property type="match status" value="1"/>
</dbReference>
<keyword evidence="10" id="KW-1185">Reference proteome</keyword>
<dbReference type="Proteomes" id="UP001304300">
    <property type="component" value="Chromosome"/>
</dbReference>
<evidence type="ECO:0000256" key="2">
    <source>
        <dbReference type="ARBA" id="ARBA00007951"/>
    </source>
</evidence>
<reference evidence="9 10" key="1">
    <citation type="submission" date="2023-10" db="EMBL/GenBank/DDBJ databases">
        <title>Rubellicoccus peritrichatus gen. nov., sp. nov., isolated from an algae of coral reef tank.</title>
        <authorList>
            <person name="Luo J."/>
        </authorList>
    </citation>
    <scope>NUCLEOTIDE SEQUENCE [LARGE SCALE GENOMIC DNA]</scope>
    <source>
        <strain evidence="9 10">CR14</strain>
    </source>
</reference>
<keyword evidence="5" id="KW-0378">Hydrolase</keyword>
<evidence type="ECO:0000313" key="10">
    <source>
        <dbReference type="Proteomes" id="UP001304300"/>
    </source>
</evidence>
<dbReference type="EC" id="3.2.1.51" evidence="3"/>
<evidence type="ECO:0000259" key="7">
    <source>
        <dbReference type="Pfam" id="PF01120"/>
    </source>
</evidence>
<accession>A0AAQ3QX67</accession>
<evidence type="ECO:0000259" key="8">
    <source>
        <dbReference type="Pfam" id="PF16757"/>
    </source>
</evidence>
<sequence>MTLALQEFSADWDSLIAGFQCPDWFRDAKFGVWSHWGPQSLPCQGDWYARYMYVEGHPIYNYHCRTYGHPSKVGFKDICQQWTADKFDAEALVDLYKANGAKYIMGQAAHCDNFDLWNSKHHKWNAVNYGPKQDILGAWSRAAKNAGLPFGFSEHLAWSYSWFNVNKGCDSSGPYAGVPYDGNDPAYQDFYFEPHDDTAGQYPLNPSEAFVNSWKNRMIDAIDQLEPDIMYTDGGLPFGKTGLEVMAYFYNRSLERNDGELLGVYTYKDVLGRRPGSNLNIGEFRPGAGVEDLEKGVLGHIMEEPWQTDTSSGPWYYNMNDRYKTPQEIVHMLVDIVSKNGNLLLNYTQRPDGSLDEVTTWTVKEVGNWLATNGEGIYGTRPWKTYGEGPVRFQEGEMKEDLDSEFTPKDFRFTRKDNHVYAFGFAPGNGEWCIQALGDEKVRNVSLLGSKDSITWHNDPGGLKVTLPKNLAGHSAWTLKVELED</sequence>
<name>A0AAQ3QX67_9BACT</name>
<dbReference type="SMART" id="SM00812">
    <property type="entry name" value="Alpha_L_fucos"/>
    <property type="match status" value="1"/>
</dbReference>
<organism evidence="9 10">
    <name type="scientific">Rubellicoccus peritrichatus</name>
    <dbReference type="NCBI Taxonomy" id="3080537"/>
    <lineage>
        <taxon>Bacteria</taxon>
        <taxon>Pseudomonadati</taxon>
        <taxon>Verrucomicrobiota</taxon>
        <taxon>Opitutia</taxon>
        <taxon>Puniceicoccales</taxon>
        <taxon>Cerasicoccaceae</taxon>
        <taxon>Rubellicoccus</taxon>
    </lineage>
</organism>
<dbReference type="GO" id="GO:0005764">
    <property type="term" value="C:lysosome"/>
    <property type="evidence" value="ECO:0007669"/>
    <property type="project" value="TreeGrafter"/>
</dbReference>
<feature type="domain" description="Glycoside hydrolase family 29 N-terminal" evidence="7">
    <location>
        <begin position="5"/>
        <end position="375"/>
    </location>
</feature>
<proteinExistence type="inferred from homology"/>
<dbReference type="PANTHER" id="PTHR10030:SF37">
    <property type="entry name" value="ALPHA-L-FUCOSIDASE-RELATED"/>
    <property type="match status" value="1"/>
</dbReference>
<dbReference type="RefSeq" id="WP_317835233.1">
    <property type="nucleotide sequence ID" value="NZ_CP136920.1"/>
</dbReference>
<dbReference type="InterPro" id="IPR031919">
    <property type="entry name" value="Fucosidase_C"/>
</dbReference>
<comment type="function">
    <text evidence="1">Alpha-L-fucosidase is responsible for hydrolyzing the alpha-1,6-linked fucose joined to the reducing-end N-acetylglucosamine of the carbohydrate moieties of glycoproteins.</text>
</comment>
<dbReference type="PANTHER" id="PTHR10030">
    <property type="entry name" value="ALPHA-L-FUCOSIDASE"/>
    <property type="match status" value="1"/>
</dbReference>
<evidence type="ECO:0000313" key="9">
    <source>
        <dbReference type="EMBL" id="WOO42707.1"/>
    </source>
</evidence>
<dbReference type="PIRSF" id="PIRSF001092">
    <property type="entry name" value="Alpha-L-fucosidase"/>
    <property type="match status" value="1"/>
</dbReference>
<dbReference type="GO" id="GO:0016139">
    <property type="term" value="P:glycoside catabolic process"/>
    <property type="evidence" value="ECO:0007669"/>
    <property type="project" value="TreeGrafter"/>
</dbReference>
<evidence type="ECO:0000256" key="1">
    <source>
        <dbReference type="ARBA" id="ARBA00004071"/>
    </source>
</evidence>
<dbReference type="GO" id="GO:0004560">
    <property type="term" value="F:alpha-L-fucosidase activity"/>
    <property type="evidence" value="ECO:0007669"/>
    <property type="project" value="InterPro"/>
</dbReference>
<protein>
    <recommendedName>
        <fullName evidence="3">alpha-L-fucosidase</fullName>
        <ecNumber evidence="3">3.2.1.51</ecNumber>
    </recommendedName>
</protein>
<evidence type="ECO:0000256" key="6">
    <source>
        <dbReference type="ARBA" id="ARBA00023295"/>
    </source>
</evidence>
<evidence type="ECO:0000256" key="3">
    <source>
        <dbReference type="ARBA" id="ARBA00012662"/>
    </source>
</evidence>
<gene>
    <name evidence="9" type="ORF">RZN69_06355</name>
</gene>
<dbReference type="InterPro" id="IPR013780">
    <property type="entry name" value="Glyco_hydro_b"/>
</dbReference>
<dbReference type="KEGG" id="puo:RZN69_06355"/>
<evidence type="ECO:0000256" key="4">
    <source>
        <dbReference type="ARBA" id="ARBA00022729"/>
    </source>
</evidence>
<dbReference type="Pfam" id="PF16757">
    <property type="entry name" value="Fucosidase_C"/>
    <property type="match status" value="1"/>
</dbReference>
<feature type="domain" description="Alpha-L-fucosidase C-terminal" evidence="8">
    <location>
        <begin position="409"/>
        <end position="482"/>
    </location>
</feature>
<dbReference type="InterPro" id="IPR017853">
    <property type="entry name" value="GH"/>
</dbReference>
<comment type="similarity">
    <text evidence="2">Belongs to the glycosyl hydrolase 29 family.</text>
</comment>
<dbReference type="Gene3D" id="2.60.40.1180">
    <property type="entry name" value="Golgi alpha-mannosidase II"/>
    <property type="match status" value="1"/>
</dbReference>